<dbReference type="PROSITE" id="PS51450">
    <property type="entry name" value="LRR"/>
    <property type="match status" value="11"/>
</dbReference>
<dbReference type="InterPro" id="IPR050836">
    <property type="entry name" value="SDS22/Internalin_LRR"/>
</dbReference>
<dbReference type="OMA" id="HTAGNVR"/>
<protein>
    <submittedName>
        <fullName evidence="3">Leucine rich repeat containing 9</fullName>
    </submittedName>
</protein>
<dbReference type="InParanoid" id="A0A672IIZ9"/>
<reference evidence="3" key="2">
    <citation type="submission" date="2025-08" db="UniProtKB">
        <authorList>
            <consortium name="Ensembl"/>
        </authorList>
    </citation>
    <scope>IDENTIFICATION</scope>
</reference>
<dbReference type="SUPFAM" id="SSF52058">
    <property type="entry name" value="L domain-like"/>
    <property type="match status" value="2"/>
</dbReference>
<reference evidence="3" key="1">
    <citation type="submission" date="2019-06" db="EMBL/GenBank/DDBJ databases">
        <authorList>
            <consortium name="Wellcome Sanger Institute Data Sharing"/>
        </authorList>
    </citation>
    <scope>NUCLEOTIDE SEQUENCE [LARGE SCALE GENOMIC DNA]</scope>
</reference>
<dbReference type="Pfam" id="PF13855">
    <property type="entry name" value="LRR_8"/>
    <property type="match status" value="1"/>
</dbReference>
<evidence type="ECO:0000313" key="3">
    <source>
        <dbReference type="Ensembl" id="ENSSFAP00005041067.1"/>
    </source>
</evidence>
<evidence type="ECO:0000313" key="4">
    <source>
        <dbReference type="Proteomes" id="UP000472267"/>
    </source>
</evidence>
<evidence type="ECO:0000256" key="1">
    <source>
        <dbReference type="ARBA" id="ARBA00022614"/>
    </source>
</evidence>
<dbReference type="Proteomes" id="UP000472267">
    <property type="component" value="Chromosome 19"/>
</dbReference>
<reference evidence="3" key="3">
    <citation type="submission" date="2025-09" db="UniProtKB">
        <authorList>
            <consortium name="Ensembl"/>
        </authorList>
    </citation>
    <scope>IDENTIFICATION</scope>
</reference>
<evidence type="ECO:0000256" key="2">
    <source>
        <dbReference type="ARBA" id="ARBA00022737"/>
    </source>
</evidence>
<dbReference type="SMART" id="SM00369">
    <property type="entry name" value="LRR_TYP"/>
    <property type="match status" value="13"/>
</dbReference>
<dbReference type="PANTHER" id="PTHR46652">
    <property type="entry name" value="LEUCINE-RICH REPEAT AND IQ DOMAIN-CONTAINING PROTEIN 1-RELATED"/>
    <property type="match status" value="1"/>
</dbReference>
<proteinExistence type="predicted"/>
<keyword evidence="1" id="KW-0433">Leucine-rich repeat</keyword>
<dbReference type="SMART" id="SM00365">
    <property type="entry name" value="LRR_SD22"/>
    <property type="match status" value="18"/>
</dbReference>
<dbReference type="InterPro" id="IPR032675">
    <property type="entry name" value="LRR_dom_sf"/>
</dbReference>
<keyword evidence="2" id="KW-0677">Repeat</keyword>
<dbReference type="InterPro" id="IPR001611">
    <property type="entry name" value="Leu-rich_rpt"/>
</dbReference>
<dbReference type="Gene3D" id="3.80.10.10">
    <property type="entry name" value="Ribonuclease Inhibitor"/>
    <property type="match status" value="8"/>
</dbReference>
<dbReference type="Ensembl" id="ENSSFAT00005042576.1">
    <property type="protein sequence ID" value="ENSSFAP00005041067.1"/>
    <property type="gene ID" value="ENSSFAG00005020436.1"/>
</dbReference>
<keyword evidence="4" id="KW-1185">Reference proteome</keyword>
<dbReference type="Gene3D" id="3.90.228.10">
    <property type="match status" value="1"/>
</dbReference>
<accession>A0A672IIZ9</accession>
<dbReference type="Pfam" id="PF14580">
    <property type="entry name" value="LRR_9"/>
    <property type="match status" value="2"/>
</dbReference>
<dbReference type="InterPro" id="IPR003591">
    <property type="entry name" value="Leu-rich_rpt_typical-subtyp"/>
</dbReference>
<dbReference type="PANTHER" id="PTHR46652:SF3">
    <property type="entry name" value="LEUCINE-RICH REPEAT-CONTAINING PROTEIN 9"/>
    <property type="match status" value="1"/>
</dbReference>
<gene>
    <name evidence="3" type="primary">lrrc9</name>
</gene>
<sequence>MQSEKQKNYSDEEVIKKLCLVNGVSYDKIAQEGSNMKSLEIFFSGFPRMVGLSFFPRLCQLTIVDQNIQHIQGLECCLLLQELWIVQCHLTEISGLQNCVQLQKLYLYDNQITEMQNLELQVNLEVLWLNNNCITQIQGLHTLEKLQEVNLADNMIEKIGHSLDPLANLHHLNLSGNKISSFKELTFLARLPSLGELSLQEPTSSPNPVCLLCNYATHVLYHMPGLQRLDTYDVSSKPVKEAAESAVLKKMMYYNMRVRTARRNLAETRSSLMEKKKSLLQLPEECIKTLSHALKSVCTTCSNIGGITESSPSCSGCVVHVQAVSVWLENKILLKIEALKERLVFNLYKIKYTVEFLLMELESVGNIRLEEGSSADFWFTSCCDLLLSRFVPLDYRSHGVVDIRINTVIRIHNSALRLRFEDRLHSLVASDDSIYSQRRLDYLFYTADPEKCEREETLCILEEGFKTAEQLKALGKDGAIPLSNSLSVTEQPRIEYALHQSSQGDPKRSVETLPFRHGQVIVSKVFVGNSTPLREAEPLDRSSYSRVFSVYRNCTPRRRQWFVFDHELVLPEYIVYFEYITEVNEYLNIILKLVFRSSVDAVQDRAAVSMEPALRPLPKLLSLDDKILLAVARANVLSQITVLNLHNNSLSKIKEISRLTALRHLTVSFNMLARLDDISHMPHLEVLDASFNQLVTLEGLRGLGQLKHLDVSWNRLSRAREDTAVLRKHAPALLRLDTRHNPWIRPEEVRMTALGRLTTLTHLDGELVSEEEAAEALRTAAGSRINQSCLTAHCRTHSQRPRNLSLLSTAQIRSYQLCLLFCFLNAGQITTLNLDGQRISKLTGLSKLVNLRWASFNDNDISKAEGLDSCEKLEELSLNNNSISSLSGLSRLHGLSKLSMDGNDLSGLDASALDQLSSLSFLSVENNCIASLHGIHRLRSLLELYIGSNRISTSRDIYYLKGLTNLIILDLHGNPLVEKLENYRIYVVFHLSSLKALDGVAVEMSESESAKNTFRGRLTTDTIAEKLGHSNYSEITYLTLQSCSIRMVDLSPADVFCKLRSVNLDHNNLTSFSGLIHLPSVKALCLNYNHIESILPRQKTQAHLTSRQILHSKVHSSGYGQQSPSKASRDFVLNLEPLMGSLEVLHLSHNGISNMANLQLSRLTNLKALFLQGNEISQVEGLEGLQQLRELVLDKNRIKVLSKSSFAAQGVLVELHLSENRIRELNHLDSLTELRKLFLGVNKLQDVAELEKLAVLPSLTELSVVGNPVSISGLHGQSVRWPSPSDCIHGCDVGVDPDCELRHISNSFSCEQLTPSIAFSLTQSRVQTPDDSVVPN</sequence>
<organism evidence="3 4">
    <name type="scientific">Salarias fasciatus</name>
    <name type="common">Jewelled blenny</name>
    <name type="synonym">Blennius fasciatus</name>
    <dbReference type="NCBI Taxonomy" id="181472"/>
    <lineage>
        <taxon>Eukaryota</taxon>
        <taxon>Metazoa</taxon>
        <taxon>Chordata</taxon>
        <taxon>Craniata</taxon>
        <taxon>Vertebrata</taxon>
        <taxon>Euteleostomi</taxon>
        <taxon>Actinopterygii</taxon>
        <taxon>Neopterygii</taxon>
        <taxon>Teleostei</taxon>
        <taxon>Neoteleostei</taxon>
        <taxon>Acanthomorphata</taxon>
        <taxon>Ovalentaria</taxon>
        <taxon>Blenniimorphae</taxon>
        <taxon>Blenniiformes</taxon>
        <taxon>Blennioidei</taxon>
        <taxon>Blenniidae</taxon>
        <taxon>Salariinae</taxon>
        <taxon>Salarias</taxon>
    </lineage>
</organism>
<name>A0A672IIZ9_SALFA</name>
<dbReference type="SUPFAM" id="SSF52075">
    <property type="entry name" value="Outer arm dynein light chain 1"/>
    <property type="match status" value="1"/>
</dbReference>